<accession>A0A9N8DDZ5</accession>
<dbReference type="EMBL" id="CAICTM010000109">
    <property type="protein sequence ID" value="CAB9501512.1"/>
    <property type="molecule type" value="Genomic_DNA"/>
</dbReference>
<reference evidence="3" key="1">
    <citation type="submission" date="2020-06" db="EMBL/GenBank/DDBJ databases">
        <authorList>
            <consortium name="Plant Systems Biology data submission"/>
        </authorList>
    </citation>
    <scope>NUCLEOTIDE SEQUENCE</scope>
    <source>
        <strain evidence="3">D6</strain>
    </source>
</reference>
<dbReference type="Proteomes" id="UP001153069">
    <property type="component" value="Unassembled WGS sequence"/>
</dbReference>
<keyword evidence="2" id="KW-1133">Transmembrane helix</keyword>
<evidence type="ECO:0000313" key="4">
    <source>
        <dbReference type="Proteomes" id="UP001153069"/>
    </source>
</evidence>
<feature type="transmembrane region" description="Helical" evidence="2">
    <location>
        <begin position="242"/>
        <end position="264"/>
    </location>
</feature>
<feature type="compositionally biased region" description="Basic and acidic residues" evidence="1">
    <location>
        <begin position="44"/>
        <end position="55"/>
    </location>
</feature>
<comment type="caution">
    <text evidence="3">The sequence shown here is derived from an EMBL/GenBank/DDBJ whole genome shotgun (WGS) entry which is preliminary data.</text>
</comment>
<feature type="compositionally biased region" description="Acidic residues" evidence="1">
    <location>
        <begin position="284"/>
        <end position="293"/>
    </location>
</feature>
<organism evidence="3 4">
    <name type="scientific">Seminavis robusta</name>
    <dbReference type="NCBI Taxonomy" id="568900"/>
    <lineage>
        <taxon>Eukaryota</taxon>
        <taxon>Sar</taxon>
        <taxon>Stramenopiles</taxon>
        <taxon>Ochrophyta</taxon>
        <taxon>Bacillariophyta</taxon>
        <taxon>Bacillariophyceae</taxon>
        <taxon>Bacillariophycidae</taxon>
        <taxon>Naviculales</taxon>
        <taxon>Naviculaceae</taxon>
        <taxon>Seminavis</taxon>
    </lineage>
</organism>
<evidence type="ECO:0008006" key="5">
    <source>
        <dbReference type="Google" id="ProtNLM"/>
    </source>
</evidence>
<feature type="compositionally biased region" description="Basic and acidic residues" evidence="1">
    <location>
        <begin position="1"/>
        <end position="11"/>
    </location>
</feature>
<feature type="transmembrane region" description="Helical" evidence="2">
    <location>
        <begin position="392"/>
        <end position="411"/>
    </location>
</feature>
<proteinExistence type="predicted"/>
<protein>
    <recommendedName>
        <fullName evidence="5">Transmembrane protein</fullName>
    </recommendedName>
</protein>
<feature type="region of interest" description="Disordered" evidence="1">
    <location>
        <begin position="270"/>
        <end position="301"/>
    </location>
</feature>
<name>A0A9N8DDZ5_9STRA</name>
<feature type="transmembrane region" description="Helical" evidence="2">
    <location>
        <begin position="423"/>
        <end position="442"/>
    </location>
</feature>
<keyword evidence="2" id="KW-0812">Transmembrane</keyword>
<sequence length="527" mass="60585">MTPTLDVERGSLKSVQPEDMGSDDLHQEATSDSSGEQHYATPQEESHTQHTRQESVIEQSNGIPGHEDNEDNDDQLERIRVDAESDPPPRSTELGHGSNRQIRQSLAQKHFHRLSVSLSLQPSRPSQEMDSIIMSELEDEAEAPPPKDYCCSLFPLAWQDLRQGNVFSPYDGGHVLDYGHEIIALSTVFLAIKLGFQGVVDFSTDREPLLVAGLCFFHIMVYWINVLHFLKYTDMKNFSILQFWLLALFCLGITYYPVSLDAWLEGDERRGERRNPNTKASDPTQEEETEEEALSPQKPEQQSWKEFLHEAYLDAKSPQAFSSFEAGRFVNFFNSMTSLAVTFLVFRFSWRQATEADEDPRPLLLSIYCYLHVMVIFVNLRHFMKFSPDNFNLAQVWCVSFMVLFLTYYPLSLEYWVEHDDPSFYFVVSIAVSMLIVLLNYFTPVDENEANYLYLWYHRYMGVVAACWFARAFLLSELGVSGAQWMVYFGSFLAMIPLGGDKTQGRARGRTDREQSRLIPRGCITRC</sequence>
<gene>
    <name evidence="3" type="ORF">SEMRO_110_G055100.1</name>
</gene>
<feature type="region of interest" description="Disordered" evidence="1">
    <location>
        <begin position="1"/>
        <end position="72"/>
    </location>
</feature>
<dbReference type="AlphaFoldDB" id="A0A9N8DDZ5"/>
<feature type="transmembrane region" description="Helical" evidence="2">
    <location>
        <begin position="362"/>
        <end position="380"/>
    </location>
</feature>
<feature type="transmembrane region" description="Helical" evidence="2">
    <location>
        <begin position="482"/>
        <end position="500"/>
    </location>
</feature>
<evidence type="ECO:0000256" key="1">
    <source>
        <dbReference type="SAM" id="MobiDB-lite"/>
    </source>
</evidence>
<feature type="transmembrane region" description="Helical" evidence="2">
    <location>
        <begin position="329"/>
        <end position="350"/>
    </location>
</feature>
<feature type="transmembrane region" description="Helical" evidence="2">
    <location>
        <begin position="208"/>
        <end position="230"/>
    </location>
</feature>
<evidence type="ECO:0000313" key="3">
    <source>
        <dbReference type="EMBL" id="CAB9501512.1"/>
    </source>
</evidence>
<keyword evidence="2" id="KW-0472">Membrane</keyword>
<evidence type="ECO:0000256" key="2">
    <source>
        <dbReference type="SAM" id="Phobius"/>
    </source>
</evidence>
<keyword evidence="4" id="KW-1185">Reference proteome</keyword>